<evidence type="ECO:0000256" key="5">
    <source>
        <dbReference type="ARBA" id="ARBA00012948"/>
    </source>
</evidence>
<evidence type="ECO:0000256" key="13">
    <source>
        <dbReference type="ARBA" id="ARBA00023160"/>
    </source>
</evidence>
<protein>
    <recommendedName>
        <fullName evidence="6">3-oxoacyl-[acyl-carrier-protein] reductase FabG</fullName>
        <ecNumber evidence="5">1.1.1.100</ecNumber>
    </recommendedName>
    <alternativeName>
        <fullName evidence="17">3-ketoacyl-acyl carrier protein reductase</fullName>
    </alternativeName>
    <alternativeName>
        <fullName evidence="14 16">Beta-Ketoacyl-acyl carrier protein reductase</fullName>
    </alternativeName>
    <alternativeName>
        <fullName evidence="15">Beta-ketoacyl-ACP reductase</fullName>
    </alternativeName>
</protein>
<comment type="function">
    <text evidence="1">Catalyzes the NADPH-dependent reduction of beta-ketoacyl-ACP substrates to beta-hydroxyacyl-ACP products, the first reductive step in the elongation cycle of fatty acid biosynthesis.</text>
</comment>
<dbReference type="GO" id="GO:0006633">
    <property type="term" value="P:fatty acid biosynthetic process"/>
    <property type="evidence" value="ECO:0007669"/>
    <property type="project" value="UniProtKB-KW"/>
</dbReference>
<evidence type="ECO:0000313" key="19">
    <source>
        <dbReference type="EMBL" id="QCI17169.1"/>
    </source>
</evidence>
<dbReference type="PANTHER" id="PTHR42879">
    <property type="entry name" value="3-OXOACYL-(ACYL-CARRIER-PROTEIN) REDUCTASE"/>
    <property type="match status" value="1"/>
</dbReference>
<evidence type="ECO:0000256" key="9">
    <source>
        <dbReference type="ARBA" id="ARBA00022837"/>
    </source>
</evidence>
<comment type="catalytic activity">
    <reaction evidence="18">
        <text>a (3R)-hydroxyacyl-[ACP] + NADP(+) = a 3-oxoacyl-[ACP] + NADPH + H(+)</text>
        <dbReference type="Rhea" id="RHEA:17397"/>
        <dbReference type="Rhea" id="RHEA-COMP:9916"/>
        <dbReference type="Rhea" id="RHEA-COMP:9945"/>
        <dbReference type="ChEBI" id="CHEBI:15378"/>
        <dbReference type="ChEBI" id="CHEBI:57783"/>
        <dbReference type="ChEBI" id="CHEBI:58349"/>
        <dbReference type="ChEBI" id="CHEBI:78776"/>
        <dbReference type="ChEBI" id="CHEBI:78827"/>
        <dbReference type="EC" id="1.1.1.100"/>
    </reaction>
</comment>
<evidence type="ECO:0000256" key="18">
    <source>
        <dbReference type="ARBA" id="ARBA00048508"/>
    </source>
</evidence>
<evidence type="ECO:0000256" key="4">
    <source>
        <dbReference type="ARBA" id="ARBA00011881"/>
    </source>
</evidence>
<dbReference type="Gene3D" id="3.40.50.720">
    <property type="entry name" value="NAD(P)-binding Rossmann-like Domain"/>
    <property type="match status" value="1"/>
</dbReference>
<reference evidence="19 20" key="2">
    <citation type="submission" date="2019-05" db="EMBL/GenBank/DDBJ databases">
        <title>Genome evolution of the obligate endosymbiont Buchnera aphidicola.</title>
        <authorList>
            <person name="Moran N.A."/>
        </authorList>
    </citation>
    <scope>NUCLEOTIDE SEQUENCE [LARGE SCALE GENOMIC DNA]</scope>
    <source>
        <strain evidence="19 20">Ahe</strain>
    </source>
</reference>
<evidence type="ECO:0000256" key="8">
    <source>
        <dbReference type="ARBA" id="ARBA00022832"/>
    </source>
</evidence>
<keyword evidence="7" id="KW-0444">Lipid biosynthesis</keyword>
<evidence type="ECO:0000256" key="2">
    <source>
        <dbReference type="ARBA" id="ARBA00005194"/>
    </source>
</evidence>
<name>A0A4D6XNY2_9GAMM</name>
<dbReference type="RefSeq" id="WP_158340102.1">
    <property type="nucleotide sequence ID" value="NZ_CP034894.1"/>
</dbReference>
<dbReference type="FunFam" id="3.40.50.720:FF:000173">
    <property type="entry name" value="3-oxoacyl-[acyl-carrier protein] reductase"/>
    <property type="match status" value="1"/>
</dbReference>
<dbReference type="InterPro" id="IPR036291">
    <property type="entry name" value="NAD(P)-bd_dom_sf"/>
</dbReference>
<dbReference type="AlphaFoldDB" id="A0A4D6XNY2"/>
<dbReference type="PROSITE" id="PS00061">
    <property type="entry name" value="ADH_SHORT"/>
    <property type="match status" value="1"/>
</dbReference>
<sequence length="243" mass="26820">MKNIKKTALVTGANKGIGKAIAIKLIKNGIKVIGTSTTQYGVQIINKYAKKNGFGLILDLKDTNSITEKIKEIYKNKYAIDILINNAGIKLDKLLVYMNDQEWEDVIKINLTSIFYTSKAVIRSMIKKKSGRIITISSIIGYIGGKGQINYSTSKSGLIGFHKSLALEVASKGITVNIVSPGLIQTDFIKDLNIFQYKKYLSQIPMKRLGKVEEIADAVIFLSSKKASYITGQTLHVNGGMYM</sequence>
<keyword evidence="10" id="KW-0521">NADP</keyword>
<evidence type="ECO:0000256" key="15">
    <source>
        <dbReference type="ARBA" id="ARBA00029899"/>
    </source>
</evidence>
<evidence type="ECO:0000256" key="11">
    <source>
        <dbReference type="ARBA" id="ARBA00023002"/>
    </source>
</evidence>
<comment type="pathway">
    <text evidence="2">Lipid metabolism; fatty acid biosynthesis.</text>
</comment>
<evidence type="ECO:0000256" key="7">
    <source>
        <dbReference type="ARBA" id="ARBA00022516"/>
    </source>
</evidence>
<dbReference type="EC" id="1.1.1.100" evidence="5"/>
<proteinExistence type="inferred from homology"/>
<dbReference type="Pfam" id="PF13561">
    <property type="entry name" value="adh_short_C2"/>
    <property type="match status" value="1"/>
</dbReference>
<keyword evidence="9" id="KW-0106">Calcium</keyword>
<evidence type="ECO:0000256" key="6">
    <source>
        <dbReference type="ARBA" id="ARBA00017650"/>
    </source>
</evidence>
<dbReference type="Proteomes" id="UP000298759">
    <property type="component" value="Chromosome"/>
</dbReference>
<dbReference type="InterPro" id="IPR020904">
    <property type="entry name" value="Sc_DH/Rdtase_CS"/>
</dbReference>
<dbReference type="OrthoDB" id="9804774at2"/>
<dbReference type="EMBL" id="CP034894">
    <property type="protein sequence ID" value="QCI17169.1"/>
    <property type="molecule type" value="Genomic_DNA"/>
</dbReference>
<evidence type="ECO:0000256" key="17">
    <source>
        <dbReference type="ARBA" id="ARBA00033040"/>
    </source>
</evidence>
<evidence type="ECO:0000256" key="14">
    <source>
        <dbReference type="ARBA" id="ARBA00029743"/>
    </source>
</evidence>
<dbReference type="PRINTS" id="PR00080">
    <property type="entry name" value="SDRFAMILY"/>
</dbReference>
<evidence type="ECO:0000256" key="12">
    <source>
        <dbReference type="ARBA" id="ARBA00023098"/>
    </source>
</evidence>
<keyword evidence="12" id="KW-0443">Lipid metabolism</keyword>
<reference evidence="19 20" key="1">
    <citation type="submission" date="2018-12" db="EMBL/GenBank/DDBJ databases">
        <authorList>
            <person name="Chong R.A."/>
        </authorList>
    </citation>
    <scope>NUCLEOTIDE SEQUENCE [LARGE SCALE GENOMIC DNA]</scope>
    <source>
        <strain evidence="19 20">Ahe</strain>
    </source>
</reference>
<evidence type="ECO:0000313" key="20">
    <source>
        <dbReference type="Proteomes" id="UP000298759"/>
    </source>
</evidence>
<keyword evidence="13" id="KW-0275">Fatty acid biosynthesis</keyword>
<dbReference type="InterPro" id="IPR050259">
    <property type="entry name" value="SDR"/>
</dbReference>
<organism evidence="19 20">
    <name type="scientific">Buchnera aphidicola</name>
    <name type="common">Aphis helianthi</name>
    <dbReference type="NCBI Taxonomy" id="2315802"/>
    <lineage>
        <taxon>Bacteria</taxon>
        <taxon>Pseudomonadati</taxon>
        <taxon>Pseudomonadota</taxon>
        <taxon>Gammaproteobacteria</taxon>
        <taxon>Enterobacterales</taxon>
        <taxon>Erwiniaceae</taxon>
        <taxon>Buchnera</taxon>
    </lineage>
</organism>
<keyword evidence="11" id="KW-0560">Oxidoreductase</keyword>
<dbReference type="NCBIfam" id="NF009466">
    <property type="entry name" value="PRK12826.1-2"/>
    <property type="match status" value="1"/>
</dbReference>
<keyword evidence="8" id="KW-0276">Fatty acid metabolism</keyword>
<evidence type="ECO:0000256" key="10">
    <source>
        <dbReference type="ARBA" id="ARBA00022857"/>
    </source>
</evidence>
<gene>
    <name evidence="19" type="ORF">D9V62_01780</name>
</gene>
<comment type="similarity">
    <text evidence="3">Belongs to the short-chain dehydrogenases/reductases (SDR) family.</text>
</comment>
<dbReference type="CDD" id="cd05333">
    <property type="entry name" value="BKR_SDR_c"/>
    <property type="match status" value="1"/>
</dbReference>
<dbReference type="InterPro" id="IPR002347">
    <property type="entry name" value="SDR_fam"/>
</dbReference>
<comment type="subunit">
    <text evidence="4">Homotetramer.</text>
</comment>
<accession>A0A4D6XNY2</accession>
<evidence type="ECO:0000256" key="3">
    <source>
        <dbReference type="ARBA" id="ARBA00006484"/>
    </source>
</evidence>
<evidence type="ECO:0000256" key="16">
    <source>
        <dbReference type="ARBA" id="ARBA00032683"/>
    </source>
</evidence>
<dbReference type="PRINTS" id="PR00081">
    <property type="entry name" value="GDHRDH"/>
</dbReference>
<dbReference type="SUPFAM" id="SSF51735">
    <property type="entry name" value="NAD(P)-binding Rossmann-fold domains"/>
    <property type="match status" value="1"/>
</dbReference>
<dbReference type="PANTHER" id="PTHR42879:SF2">
    <property type="entry name" value="3-OXOACYL-[ACYL-CARRIER-PROTEIN] REDUCTASE FABG"/>
    <property type="match status" value="1"/>
</dbReference>
<evidence type="ECO:0000256" key="1">
    <source>
        <dbReference type="ARBA" id="ARBA00002607"/>
    </source>
</evidence>
<dbReference type="GO" id="GO:0004316">
    <property type="term" value="F:3-oxoacyl-[acyl-carrier-protein] reductase (NADPH) activity"/>
    <property type="evidence" value="ECO:0007669"/>
    <property type="project" value="UniProtKB-EC"/>
</dbReference>